<protein>
    <submittedName>
        <fullName evidence="2">Uncharacterized protein</fullName>
    </submittedName>
</protein>
<organism evidence="2 3">
    <name type="scientific">Agromyces seonyuensis</name>
    <dbReference type="NCBI Taxonomy" id="2662446"/>
    <lineage>
        <taxon>Bacteria</taxon>
        <taxon>Bacillati</taxon>
        <taxon>Actinomycetota</taxon>
        <taxon>Actinomycetes</taxon>
        <taxon>Micrococcales</taxon>
        <taxon>Microbacteriaceae</taxon>
        <taxon>Agromyces</taxon>
    </lineage>
</organism>
<dbReference type="EMBL" id="WSTA01000020">
    <property type="protein sequence ID" value="MWB98159.1"/>
    <property type="molecule type" value="Genomic_DNA"/>
</dbReference>
<dbReference type="AlphaFoldDB" id="A0A6I4P276"/>
<name>A0A6I4P276_9MICO</name>
<dbReference type="Proteomes" id="UP000438182">
    <property type="component" value="Unassembled WGS sequence"/>
</dbReference>
<keyword evidence="3" id="KW-1185">Reference proteome</keyword>
<accession>A0A6I4P276</accession>
<evidence type="ECO:0000256" key="1">
    <source>
        <dbReference type="SAM" id="MobiDB-lite"/>
    </source>
</evidence>
<dbReference type="RefSeq" id="WP_160423499.1">
    <property type="nucleotide sequence ID" value="NZ_WSTA01000020.1"/>
</dbReference>
<sequence length="140" mass="15451">MGPETRADSAAPIDPILAAVRETPVRRPVGSAQHADALVADLSLLDLRLSVLLGRFEHFTRRPEPAHRAWVDDTRRRMHSLTVRARALRSTGRLGERDADRARTALGLLEHHIGRLEGERAAPAGRRTAPVAPKRAEGRQ</sequence>
<reference evidence="2 3" key="1">
    <citation type="submission" date="2019-12" db="EMBL/GenBank/DDBJ databases">
        <authorList>
            <person name="Kim Y.S."/>
        </authorList>
    </citation>
    <scope>NUCLEOTIDE SEQUENCE [LARGE SCALE GENOMIC DNA]</scope>
    <source>
        <strain evidence="2 3">MMS17-SY077</strain>
    </source>
</reference>
<proteinExistence type="predicted"/>
<evidence type="ECO:0000313" key="3">
    <source>
        <dbReference type="Proteomes" id="UP000438182"/>
    </source>
</evidence>
<evidence type="ECO:0000313" key="2">
    <source>
        <dbReference type="EMBL" id="MWB98159.1"/>
    </source>
</evidence>
<comment type="caution">
    <text evidence="2">The sequence shown here is derived from an EMBL/GenBank/DDBJ whole genome shotgun (WGS) entry which is preliminary data.</text>
</comment>
<feature type="region of interest" description="Disordered" evidence="1">
    <location>
        <begin position="117"/>
        <end position="140"/>
    </location>
</feature>
<gene>
    <name evidence="2" type="ORF">GB864_06305</name>
</gene>